<comment type="cofactor">
    <cofactor evidence="7">
        <name>Cu cation</name>
        <dbReference type="ChEBI" id="CHEBI:23378"/>
    </cofactor>
    <text evidence="7">Binds 1 copper ion per subunit.</text>
</comment>
<name>A0A7C4I5C6_CALS0</name>
<keyword evidence="8" id="KW-1133">Transmembrane helix</keyword>
<evidence type="ECO:0000259" key="9">
    <source>
        <dbReference type="Pfam" id="PF00127"/>
    </source>
</evidence>
<keyword evidence="5" id="KW-0249">Electron transport</keyword>
<evidence type="ECO:0000256" key="6">
    <source>
        <dbReference type="ARBA" id="ARBA00023008"/>
    </source>
</evidence>
<dbReference type="PANTHER" id="PTHR36507:SF1">
    <property type="entry name" value="BLL1555 PROTEIN"/>
    <property type="match status" value="1"/>
</dbReference>
<comment type="caution">
    <text evidence="10">The sequence shown here is derived from an EMBL/GenBank/DDBJ whole genome shotgun (WGS) entry which is preliminary data.</text>
</comment>
<evidence type="ECO:0000256" key="2">
    <source>
        <dbReference type="ARBA" id="ARBA00022448"/>
    </source>
</evidence>
<dbReference type="GO" id="GO:0005507">
    <property type="term" value="F:copper ion binding"/>
    <property type="evidence" value="ECO:0007669"/>
    <property type="project" value="InterPro"/>
</dbReference>
<keyword evidence="8" id="KW-0472">Membrane</keyword>
<dbReference type="InterPro" id="IPR002386">
    <property type="entry name" value="Amicyanin/Pseudoazurin"/>
</dbReference>
<keyword evidence="3 7" id="KW-0479">Metal-binding</keyword>
<keyword evidence="2" id="KW-0813">Transport</keyword>
<protein>
    <recommendedName>
        <fullName evidence="9">Blue (type 1) copper domain-containing protein</fullName>
    </recommendedName>
</protein>
<dbReference type="GO" id="GO:0042597">
    <property type="term" value="C:periplasmic space"/>
    <property type="evidence" value="ECO:0007669"/>
    <property type="project" value="UniProtKB-SubCell"/>
</dbReference>
<evidence type="ECO:0000256" key="3">
    <source>
        <dbReference type="ARBA" id="ARBA00022723"/>
    </source>
</evidence>
<feature type="domain" description="Blue (type 1) copper" evidence="9">
    <location>
        <begin position="124"/>
        <end position="198"/>
    </location>
</feature>
<evidence type="ECO:0000256" key="4">
    <source>
        <dbReference type="ARBA" id="ARBA00022764"/>
    </source>
</evidence>
<feature type="binding site" evidence="7">
    <location>
        <position position="191"/>
    </location>
    <ligand>
        <name>Cu cation</name>
        <dbReference type="ChEBI" id="CHEBI:23378"/>
    </ligand>
</feature>
<dbReference type="InterPro" id="IPR052721">
    <property type="entry name" value="ET_Amicyanin"/>
</dbReference>
<feature type="binding site" evidence="7">
    <location>
        <position position="185"/>
    </location>
    <ligand>
        <name>Cu cation</name>
        <dbReference type="ChEBI" id="CHEBI:23378"/>
    </ligand>
</feature>
<keyword evidence="4" id="KW-0574">Periplasm</keyword>
<dbReference type="InterPro" id="IPR000923">
    <property type="entry name" value="BlueCu_1"/>
</dbReference>
<feature type="binding site" evidence="7">
    <location>
        <position position="188"/>
    </location>
    <ligand>
        <name>Cu cation</name>
        <dbReference type="ChEBI" id="CHEBI:23378"/>
    </ligand>
</feature>
<dbReference type="GO" id="GO:0009055">
    <property type="term" value="F:electron transfer activity"/>
    <property type="evidence" value="ECO:0007669"/>
    <property type="project" value="InterPro"/>
</dbReference>
<comment type="subcellular location">
    <subcellularLocation>
        <location evidence="1">Periplasm</location>
    </subcellularLocation>
</comment>
<keyword evidence="6 7" id="KW-0186">Copper</keyword>
<feature type="transmembrane region" description="Helical" evidence="8">
    <location>
        <begin position="66"/>
        <end position="86"/>
    </location>
</feature>
<evidence type="ECO:0000256" key="7">
    <source>
        <dbReference type="PIRSR" id="PIRSR602386-1"/>
    </source>
</evidence>
<organism evidence="10">
    <name type="scientific">Caldiarchaeum subterraneum</name>
    <dbReference type="NCBI Taxonomy" id="311458"/>
    <lineage>
        <taxon>Archaea</taxon>
        <taxon>Nitrososphaerota</taxon>
        <taxon>Candidatus Caldarchaeales</taxon>
        <taxon>Candidatus Caldarchaeaceae</taxon>
        <taxon>Candidatus Caldarchaeum</taxon>
    </lineage>
</organism>
<dbReference type="Gene3D" id="2.60.40.420">
    <property type="entry name" value="Cupredoxins - blue copper proteins"/>
    <property type="match status" value="1"/>
</dbReference>
<feature type="binding site" evidence="7">
    <location>
        <position position="151"/>
    </location>
    <ligand>
        <name>Cu cation</name>
        <dbReference type="ChEBI" id="CHEBI:23378"/>
    </ligand>
</feature>
<sequence>MDETILAVAILFIIMGVAGIFIPSMGISETMRPLAEFSGFLLALGIVMLPIGLFRGGLPVLTGGKVYALSFLGIGLVSFVLVSAALQIGPFMKIEEIGLTGPTPFNVTIVILPGSFDPTATETYSPANVKVLAGYNSTVIWVNSEQVNVAHTVTSDQGLFDSGLFGPNETWVFTFGRAGIYPYHCTPHPWMQGIVTVEEGPLPQSTSG</sequence>
<proteinExistence type="predicted"/>
<feature type="transmembrane region" description="Helical" evidence="8">
    <location>
        <begin position="34"/>
        <end position="54"/>
    </location>
</feature>
<reference evidence="10" key="1">
    <citation type="journal article" date="2020" name="mSystems">
        <title>Genome- and Community-Level Interaction Insights into Carbon Utilization and Element Cycling Functions of Hydrothermarchaeota in Hydrothermal Sediment.</title>
        <authorList>
            <person name="Zhou Z."/>
            <person name="Liu Y."/>
            <person name="Xu W."/>
            <person name="Pan J."/>
            <person name="Luo Z.H."/>
            <person name="Li M."/>
        </authorList>
    </citation>
    <scope>NUCLEOTIDE SEQUENCE [LARGE SCALE GENOMIC DNA]</scope>
    <source>
        <strain evidence="10">SpSt-613</strain>
    </source>
</reference>
<dbReference type="AlphaFoldDB" id="A0A7C4I5C6"/>
<feature type="transmembrane region" description="Helical" evidence="8">
    <location>
        <begin position="6"/>
        <end position="27"/>
    </location>
</feature>
<dbReference type="SUPFAM" id="SSF49503">
    <property type="entry name" value="Cupredoxins"/>
    <property type="match status" value="1"/>
</dbReference>
<dbReference type="EMBL" id="DTAD01000043">
    <property type="protein sequence ID" value="HGN90354.1"/>
    <property type="molecule type" value="Genomic_DNA"/>
</dbReference>
<evidence type="ECO:0000256" key="8">
    <source>
        <dbReference type="SAM" id="Phobius"/>
    </source>
</evidence>
<dbReference type="Pfam" id="PF00127">
    <property type="entry name" value="Copper-bind"/>
    <property type="match status" value="1"/>
</dbReference>
<keyword evidence="8" id="KW-0812">Transmembrane</keyword>
<accession>A0A7C4I5C6</accession>
<dbReference type="PANTHER" id="PTHR36507">
    <property type="entry name" value="BLL1555 PROTEIN"/>
    <property type="match status" value="1"/>
</dbReference>
<dbReference type="PRINTS" id="PR00155">
    <property type="entry name" value="AMICYANIN"/>
</dbReference>
<evidence type="ECO:0000256" key="5">
    <source>
        <dbReference type="ARBA" id="ARBA00022982"/>
    </source>
</evidence>
<evidence type="ECO:0000313" key="10">
    <source>
        <dbReference type="EMBL" id="HGN90354.1"/>
    </source>
</evidence>
<dbReference type="InterPro" id="IPR008972">
    <property type="entry name" value="Cupredoxin"/>
</dbReference>
<evidence type="ECO:0000256" key="1">
    <source>
        <dbReference type="ARBA" id="ARBA00004418"/>
    </source>
</evidence>
<gene>
    <name evidence="10" type="ORF">ENT82_04415</name>
</gene>